<dbReference type="Proteomes" id="UP001292094">
    <property type="component" value="Unassembled WGS sequence"/>
</dbReference>
<evidence type="ECO:0000313" key="3">
    <source>
        <dbReference type="Proteomes" id="UP001292094"/>
    </source>
</evidence>
<organism evidence="2 3">
    <name type="scientific">Petrolisthes manimaculis</name>
    <dbReference type="NCBI Taxonomy" id="1843537"/>
    <lineage>
        <taxon>Eukaryota</taxon>
        <taxon>Metazoa</taxon>
        <taxon>Ecdysozoa</taxon>
        <taxon>Arthropoda</taxon>
        <taxon>Crustacea</taxon>
        <taxon>Multicrustacea</taxon>
        <taxon>Malacostraca</taxon>
        <taxon>Eumalacostraca</taxon>
        <taxon>Eucarida</taxon>
        <taxon>Decapoda</taxon>
        <taxon>Pleocyemata</taxon>
        <taxon>Anomura</taxon>
        <taxon>Galatheoidea</taxon>
        <taxon>Porcellanidae</taxon>
        <taxon>Petrolisthes</taxon>
    </lineage>
</organism>
<evidence type="ECO:0000256" key="1">
    <source>
        <dbReference type="SAM" id="MobiDB-lite"/>
    </source>
</evidence>
<feature type="region of interest" description="Disordered" evidence="1">
    <location>
        <begin position="1"/>
        <end position="54"/>
    </location>
</feature>
<protein>
    <submittedName>
        <fullName evidence="2">Uncharacterized protein</fullName>
    </submittedName>
</protein>
<proteinExistence type="predicted"/>
<reference evidence="2" key="1">
    <citation type="submission" date="2023-11" db="EMBL/GenBank/DDBJ databases">
        <title>Genome assemblies of two species of porcelain crab, Petrolisthes cinctipes and Petrolisthes manimaculis (Anomura: Porcellanidae).</title>
        <authorList>
            <person name="Angst P."/>
        </authorList>
    </citation>
    <scope>NUCLEOTIDE SEQUENCE</scope>
    <source>
        <strain evidence="2">PB745_02</strain>
        <tissue evidence="2">Gill</tissue>
    </source>
</reference>
<name>A0AAE1TZ04_9EUCA</name>
<gene>
    <name evidence="2" type="ORF">Pmani_027489</name>
</gene>
<feature type="compositionally biased region" description="Basic residues" evidence="1">
    <location>
        <begin position="43"/>
        <end position="52"/>
    </location>
</feature>
<accession>A0AAE1TZ04</accession>
<feature type="compositionally biased region" description="Low complexity" evidence="1">
    <location>
        <begin position="10"/>
        <end position="36"/>
    </location>
</feature>
<evidence type="ECO:0000313" key="2">
    <source>
        <dbReference type="EMBL" id="KAK4300304.1"/>
    </source>
</evidence>
<sequence>MQQLNTAAGTPLHPQGTPHQTTTPSSATTPTGTTKPLLARIQRAGRHPHGSSHRSMAYAAHFSFHHFTTYNTTTDTPAPTQLLDQTA</sequence>
<dbReference type="EMBL" id="JAWZYT010003083">
    <property type="protein sequence ID" value="KAK4300304.1"/>
    <property type="molecule type" value="Genomic_DNA"/>
</dbReference>
<comment type="caution">
    <text evidence="2">The sequence shown here is derived from an EMBL/GenBank/DDBJ whole genome shotgun (WGS) entry which is preliminary data.</text>
</comment>
<dbReference type="AlphaFoldDB" id="A0AAE1TZ04"/>
<keyword evidence="3" id="KW-1185">Reference proteome</keyword>